<dbReference type="AlphaFoldDB" id="A0A1I8NRI5"/>
<dbReference type="OrthoDB" id="10249045at2759"/>
<dbReference type="STRING" id="35570.A0A1I8NRI5"/>
<feature type="chain" id="PRO_5009325376" description="Peptidase S1 domain-containing protein" evidence="6">
    <location>
        <begin position="19"/>
        <end position="249"/>
    </location>
</feature>
<evidence type="ECO:0000256" key="5">
    <source>
        <dbReference type="ARBA" id="ARBA00023157"/>
    </source>
</evidence>
<dbReference type="InterPro" id="IPR050430">
    <property type="entry name" value="Peptidase_S1"/>
</dbReference>
<feature type="domain" description="Peptidase S1" evidence="7">
    <location>
        <begin position="24"/>
        <end position="248"/>
    </location>
</feature>
<dbReference type="InterPro" id="IPR001254">
    <property type="entry name" value="Trypsin_dom"/>
</dbReference>
<evidence type="ECO:0000256" key="2">
    <source>
        <dbReference type="ARBA" id="ARBA00022670"/>
    </source>
</evidence>
<dbReference type="PANTHER" id="PTHR24276">
    <property type="entry name" value="POLYSERASE-RELATED"/>
    <property type="match status" value="1"/>
</dbReference>
<dbReference type="PRINTS" id="PR00722">
    <property type="entry name" value="CHYMOTRYPSIN"/>
</dbReference>
<evidence type="ECO:0000256" key="6">
    <source>
        <dbReference type="SAM" id="SignalP"/>
    </source>
</evidence>
<dbReference type="Proteomes" id="UP000095300">
    <property type="component" value="Unassembled WGS sequence"/>
</dbReference>
<dbReference type="KEGG" id="scac:106091018"/>
<sequence>MKAVTVICTLSLIAATWAAPQARIVGGDDAVLGQIPYQAALSVGGLYNCGAVILSERYALTSLLCVCSAGSDKPWPPQLFRVIAGTTDLYTGGSRITVEEITVNANYNDLTTGIALLKLSEPLVFSDYIKAVPLAESNPPVNADVEISGWGRTKEGEDDMHRALQINDATVTEAAECARTLGRADPDVICLGHPRKNGICRGDFGGPAVYEGKLVGIAASVVGECGSILPDVFTSVASNYEWIMQQMGL</sequence>
<dbReference type="SMART" id="SM00020">
    <property type="entry name" value="Tryp_SPc"/>
    <property type="match status" value="1"/>
</dbReference>
<dbReference type="CDD" id="cd00190">
    <property type="entry name" value="Tryp_SPc"/>
    <property type="match status" value="1"/>
</dbReference>
<dbReference type="InterPro" id="IPR001314">
    <property type="entry name" value="Peptidase_S1A"/>
</dbReference>
<dbReference type="InterPro" id="IPR043504">
    <property type="entry name" value="Peptidase_S1_PA_chymotrypsin"/>
</dbReference>
<dbReference type="Pfam" id="PF00089">
    <property type="entry name" value="Trypsin"/>
    <property type="match status" value="1"/>
</dbReference>
<evidence type="ECO:0000313" key="8">
    <source>
        <dbReference type="EnsemblMetazoa" id="SCAU001401-PA"/>
    </source>
</evidence>
<keyword evidence="9" id="KW-1185">Reference proteome</keyword>
<dbReference type="VEuPathDB" id="VectorBase:SCAU001401"/>
<dbReference type="GO" id="GO:0006508">
    <property type="term" value="P:proteolysis"/>
    <property type="evidence" value="ECO:0007669"/>
    <property type="project" value="UniProtKB-KW"/>
</dbReference>
<keyword evidence="3" id="KW-0378">Hydrolase</keyword>
<evidence type="ECO:0000256" key="4">
    <source>
        <dbReference type="ARBA" id="ARBA00022825"/>
    </source>
</evidence>
<gene>
    <name evidence="8" type="primary">106091018</name>
</gene>
<organism evidence="8 9">
    <name type="scientific">Stomoxys calcitrans</name>
    <name type="common">Stable fly</name>
    <name type="synonym">Conops calcitrans</name>
    <dbReference type="NCBI Taxonomy" id="35570"/>
    <lineage>
        <taxon>Eukaryota</taxon>
        <taxon>Metazoa</taxon>
        <taxon>Ecdysozoa</taxon>
        <taxon>Arthropoda</taxon>
        <taxon>Hexapoda</taxon>
        <taxon>Insecta</taxon>
        <taxon>Pterygota</taxon>
        <taxon>Neoptera</taxon>
        <taxon>Endopterygota</taxon>
        <taxon>Diptera</taxon>
        <taxon>Brachycera</taxon>
        <taxon>Muscomorpha</taxon>
        <taxon>Muscoidea</taxon>
        <taxon>Muscidae</taxon>
        <taxon>Stomoxys</taxon>
    </lineage>
</organism>
<dbReference type="InterPro" id="IPR009003">
    <property type="entry name" value="Peptidase_S1_PA"/>
</dbReference>
<dbReference type="PANTHER" id="PTHR24276:SF91">
    <property type="entry name" value="AT26814P-RELATED"/>
    <property type="match status" value="1"/>
</dbReference>
<keyword evidence="6" id="KW-0732">Signal</keyword>
<dbReference type="SUPFAM" id="SSF50494">
    <property type="entry name" value="Trypsin-like serine proteases"/>
    <property type="match status" value="1"/>
</dbReference>
<evidence type="ECO:0000259" key="7">
    <source>
        <dbReference type="PROSITE" id="PS50240"/>
    </source>
</evidence>
<evidence type="ECO:0000313" key="9">
    <source>
        <dbReference type="Proteomes" id="UP000095300"/>
    </source>
</evidence>
<keyword evidence="2" id="KW-0645">Protease</keyword>
<name>A0A1I8NRI5_STOCA</name>
<dbReference type="EnsemblMetazoa" id="SCAU001401-RA">
    <property type="protein sequence ID" value="SCAU001401-PA"/>
    <property type="gene ID" value="SCAU001401"/>
</dbReference>
<keyword evidence="4" id="KW-0720">Serine protease</keyword>
<proteinExistence type="inferred from homology"/>
<comment type="similarity">
    <text evidence="1">Belongs to the peptidase S1 family.</text>
</comment>
<evidence type="ECO:0000256" key="3">
    <source>
        <dbReference type="ARBA" id="ARBA00022801"/>
    </source>
</evidence>
<accession>A0A1I8NRI5</accession>
<evidence type="ECO:0000256" key="1">
    <source>
        <dbReference type="ARBA" id="ARBA00007664"/>
    </source>
</evidence>
<dbReference type="Gene3D" id="2.40.10.10">
    <property type="entry name" value="Trypsin-like serine proteases"/>
    <property type="match status" value="1"/>
</dbReference>
<feature type="signal peptide" evidence="6">
    <location>
        <begin position="1"/>
        <end position="18"/>
    </location>
</feature>
<keyword evidence="5" id="KW-1015">Disulfide bond</keyword>
<reference evidence="8" key="1">
    <citation type="submission" date="2020-05" db="UniProtKB">
        <authorList>
            <consortium name="EnsemblMetazoa"/>
        </authorList>
    </citation>
    <scope>IDENTIFICATION</scope>
    <source>
        <strain evidence="8">USDA</strain>
    </source>
</reference>
<dbReference type="PROSITE" id="PS50240">
    <property type="entry name" value="TRYPSIN_DOM"/>
    <property type="match status" value="1"/>
</dbReference>
<dbReference type="GO" id="GO:0004252">
    <property type="term" value="F:serine-type endopeptidase activity"/>
    <property type="evidence" value="ECO:0007669"/>
    <property type="project" value="InterPro"/>
</dbReference>
<protein>
    <recommendedName>
        <fullName evidence="7">Peptidase S1 domain-containing protein</fullName>
    </recommendedName>
</protein>